<dbReference type="AlphaFoldDB" id="A0A9W9Q6P3"/>
<dbReference type="OrthoDB" id="2106152at2759"/>
<reference evidence="1" key="2">
    <citation type="journal article" date="2023" name="IMA Fungus">
        <title>Comparative genomic study of the Penicillium genus elucidates a diverse pangenome and 15 lateral gene transfer events.</title>
        <authorList>
            <person name="Petersen C."/>
            <person name="Sorensen T."/>
            <person name="Nielsen M.R."/>
            <person name="Sondergaard T.E."/>
            <person name="Sorensen J.L."/>
            <person name="Fitzpatrick D.A."/>
            <person name="Frisvad J.C."/>
            <person name="Nielsen K.L."/>
        </authorList>
    </citation>
    <scope>NUCLEOTIDE SEQUENCE</scope>
    <source>
        <strain evidence="1">IBT 21472</strain>
    </source>
</reference>
<comment type="caution">
    <text evidence="1">The sequence shown here is derived from an EMBL/GenBank/DDBJ whole genome shotgun (WGS) entry which is preliminary data.</text>
</comment>
<dbReference type="EMBL" id="JAPZBO010000002">
    <property type="protein sequence ID" value="KAJ5324252.1"/>
    <property type="molecule type" value="Genomic_DNA"/>
</dbReference>
<evidence type="ECO:0000313" key="2">
    <source>
        <dbReference type="Proteomes" id="UP001147746"/>
    </source>
</evidence>
<protein>
    <submittedName>
        <fullName evidence="1">Uncharacterized protein</fullName>
    </submittedName>
</protein>
<gene>
    <name evidence="1" type="ORF">N7476_002852</name>
</gene>
<evidence type="ECO:0000313" key="1">
    <source>
        <dbReference type="EMBL" id="KAJ5324252.1"/>
    </source>
</evidence>
<sequence length="60" mass="7283">MIALENGLEIEQIFERDLVSMDEEGREIRREWVPVREDEGPENWQRWCVIAVLKRRESKL</sequence>
<proteinExistence type="predicted"/>
<accession>A0A9W9Q6P3</accession>
<reference evidence="1" key="1">
    <citation type="submission" date="2022-12" db="EMBL/GenBank/DDBJ databases">
        <authorList>
            <person name="Petersen C."/>
        </authorList>
    </citation>
    <scope>NUCLEOTIDE SEQUENCE</scope>
    <source>
        <strain evidence="1">IBT 21472</strain>
    </source>
</reference>
<organism evidence="1 2">
    <name type="scientific">Penicillium atrosanguineum</name>
    <dbReference type="NCBI Taxonomy" id="1132637"/>
    <lineage>
        <taxon>Eukaryota</taxon>
        <taxon>Fungi</taxon>
        <taxon>Dikarya</taxon>
        <taxon>Ascomycota</taxon>
        <taxon>Pezizomycotina</taxon>
        <taxon>Eurotiomycetes</taxon>
        <taxon>Eurotiomycetidae</taxon>
        <taxon>Eurotiales</taxon>
        <taxon>Aspergillaceae</taxon>
        <taxon>Penicillium</taxon>
    </lineage>
</organism>
<dbReference type="Proteomes" id="UP001147746">
    <property type="component" value="Unassembled WGS sequence"/>
</dbReference>
<name>A0A9W9Q6P3_9EURO</name>
<keyword evidence="2" id="KW-1185">Reference proteome</keyword>